<name>A0A250B2L8_9GAMM</name>
<dbReference type="EMBL" id="CP014136">
    <property type="protein sequence ID" value="ATA20493.1"/>
    <property type="molecule type" value="Genomic_DNA"/>
</dbReference>
<dbReference type="Proteomes" id="UP000217182">
    <property type="component" value="Chromosome"/>
</dbReference>
<gene>
    <name evidence="1" type="ORF">AWC35_14720</name>
</gene>
<organism evidence="1 2">
    <name type="scientific">Gibbsiella quercinecans</name>
    <dbReference type="NCBI Taxonomy" id="929813"/>
    <lineage>
        <taxon>Bacteria</taxon>
        <taxon>Pseudomonadati</taxon>
        <taxon>Pseudomonadota</taxon>
        <taxon>Gammaproteobacteria</taxon>
        <taxon>Enterobacterales</taxon>
        <taxon>Yersiniaceae</taxon>
        <taxon>Gibbsiella</taxon>
    </lineage>
</organism>
<dbReference type="AlphaFoldDB" id="A0A250B2L8"/>
<proteinExistence type="predicted"/>
<protein>
    <submittedName>
        <fullName evidence="1">Uncharacterized protein</fullName>
    </submittedName>
</protein>
<dbReference type="KEGG" id="gqu:AWC35_14720"/>
<evidence type="ECO:0000313" key="1">
    <source>
        <dbReference type="EMBL" id="ATA20493.1"/>
    </source>
</evidence>
<accession>A0A250B2L8</accession>
<sequence length="61" mass="6738">MFILFSLKNHHEAVLPAGGEPEGRVDCCPLAALQWPALPGLMNRFFSHFGPDGLSARYPQE</sequence>
<evidence type="ECO:0000313" key="2">
    <source>
        <dbReference type="Proteomes" id="UP000217182"/>
    </source>
</evidence>
<keyword evidence="2" id="KW-1185">Reference proteome</keyword>
<reference evidence="1 2" key="1">
    <citation type="submission" date="2016-01" db="EMBL/GenBank/DDBJ databases">
        <authorList>
            <person name="Oliw E.H."/>
        </authorList>
    </citation>
    <scope>NUCLEOTIDE SEQUENCE [LARGE SCALE GENOMIC DNA]</scope>
    <source>
        <strain evidence="1 2">FRB97</strain>
    </source>
</reference>